<feature type="DNA-binding region" description="H-T-H motif" evidence="3">
    <location>
        <begin position="32"/>
        <end position="51"/>
    </location>
</feature>
<name>A0ABW3LQ53_9BACI</name>
<dbReference type="InterPro" id="IPR036271">
    <property type="entry name" value="Tet_transcr_reg_TetR-rel_C_sf"/>
</dbReference>
<keyword evidence="2 3" id="KW-0238">DNA-binding</keyword>
<dbReference type="Pfam" id="PF00440">
    <property type="entry name" value="TetR_N"/>
    <property type="match status" value="1"/>
</dbReference>
<protein>
    <submittedName>
        <fullName evidence="5">TetR/AcrR family transcriptional regulator</fullName>
    </submittedName>
</protein>
<evidence type="ECO:0000313" key="6">
    <source>
        <dbReference type="Proteomes" id="UP001597040"/>
    </source>
</evidence>
<dbReference type="Proteomes" id="UP001597040">
    <property type="component" value="Unassembled WGS sequence"/>
</dbReference>
<dbReference type="EMBL" id="JBHTKJ010000046">
    <property type="protein sequence ID" value="MFD1039772.1"/>
    <property type="molecule type" value="Genomic_DNA"/>
</dbReference>
<evidence type="ECO:0000256" key="2">
    <source>
        <dbReference type="ARBA" id="ARBA00023125"/>
    </source>
</evidence>
<dbReference type="SUPFAM" id="SSF48498">
    <property type="entry name" value="Tetracyclin repressor-like, C-terminal domain"/>
    <property type="match status" value="1"/>
</dbReference>
<dbReference type="Gene3D" id="1.10.357.10">
    <property type="entry name" value="Tetracycline Repressor, domain 2"/>
    <property type="match status" value="1"/>
</dbReference>
<evidence type="ECO:0000256" key="3">
    <source>
        <dbReference type="PROSITE-ProRule" id="PRU00335"/>
    </source>
</evidence>
<reference evidence="6" key="1">
    <citation type="journal article" date="2019" name="Int. J. Syst. Evol. Microbiol.">
        <title>The Global Catalogue of Microorganisms (GCM) 10K type strain sequencing project: providing services to taxonomists for standard genome sequencing and annotation.</title>
        <authorList>
            <consortium name="The Broad Institute Genomics Platform"/>
            <consortium name="The Broad Institute Genome Sequencing Center for Infectious Disease"/>
            <person name="Wu L."/>
            <person name="Ma J."/>
        </authorList>
    </citation>
    <scope>NUCLEOTIDE SEQUENCE [LARGE SCALE GENOMIC DNA]</scope>
    <source>
        <strain evidence="6">CCUG 56754</strain>
    </source>
</reference>
<evidence type="ECO:0000256" key="1">
    <source>
        <dbReference type="ARBA" id="ARBA00022491"/>
    </source>
</evidence>
<dbReference type="InterPro" id="IPR009057">
    <property type="entry name" value="Homeodomain-like_sf"/>
</dbReference>
<dbReference type="PRINTS" id="PR00455">
    <property type="entry name" value="HTHTETR"/>
</dbReference>
<dbReference type="Pfam" id="PF17932">
    <property type="entry name" value="TetR_C_24"/>
    <property type="match status" value="1"/>
</dbReference>
<dbReference type="PANTHER" id="PTHR43479:SF11">
    <property type="entry name" value="ACREF_ENVCD OPERON REPRESSOR-RELATED"/>
    <property type="match status" value="1"/>
</dbReference>
<accession>A0ABW3LQ53</accession>
<evidence type="ECO:0000259" key="4">
    <source>
        <dbReference type="PROSITE" id="PS50977"/>
    </source>
</evidence>
<dbReference type="Gene3D" id="1.10.10.60">
    <property type="entry name" value="Homeodomain-like"/>
    <property type="match status" value="1"/>
</dbReference>
<dbReference type="PROSITE" id="PS50977">
    <property type="entry name" value="HTH_TETR_2"/>
    <property type="match status" value="1"/>
</dbReference>
<dbReference type="PANTHER" id="PTHR43479">
    <property type="entry name" value="ACREF/ENVCD OPERON REPRESSOR-RELATED"/>
    <property type="match status" value="1"/>
</dbReference>
<dbReference type="SUPFAM" id="SSF46689">
    <property type="entry name" value="Homeodomain-like"/>
    <property type="match status" value="1"/>
</dbReference>
<evidence type="ECO:0000313" key="5">
    <source>
        <dbReference type="EMBL" id="MFD1039772.1"/>
    </source>
</evidence>
<dbReference type="InterPro" id="IPR041490">
    <property type="entry name" value="KstR2_TetR_C"/>
</dbReference>
<organism evidence="5 6">
    <name type="scientific">Virgibacillus byunsanensis</name>
    <dbReference type="NCBI Taxonomy" id="570945"/>
    <lineage>
        <taxon>Bacteria</taxon>
        <taxon>Bacillati</taxon>
        <taxon>Bacillota</taxon>
        <taxon>Bacilli</taxon>
        <taxon>Bacillales</taxon>
        <taxon>Bacillaceae</taxon>
        <taxon>Virgibacillus</taxon>
    </lineage>
</organism>
<keyword evidence="6" id="KW-1185">Reference proteome</keyword>
<gene>
    <name evidence="5" type="ORF">ACFQ3N_15405</name>
</gene>
<sequence length="202" mass="23598">MSLRERKSAKKKEEIIRSAVSILSEKGYHGTTMEEIASKLLMTKGSVYYYFKDKQDLLYQIQLMILHQSITNMNDIQKLDLPVSDILRKAMIVHIEYLISEKSGFELMINPEEIFSTSQLDEIFRLRDEYGMCFDQLIVQGIDKGDFVSVDIKIVRNIILGAMNWVTQWYSYEGKMNKTEIATMISEYLMQILITDKRKHTS</sequence>
<proteinExistence type="predicted"/>
<dbReference type="InterPro" id="IPR001647">
    <property type="entry name" value="HTH_TetR"/>
</dbReference>
<keyword evidence="1" id="KW-0678">Repressor</keyword>
<comment type="caution">
    <text evidence="5">The sequence shown here is derived from an EMBL/GenBank/DDBJ whole genome shotgun (WGS) entry which is preliminary data.</text>
</comment>
<dbReference type="InterPro" id="IPR050624">
    <property type="entry name" value="HTH-type_Tx_Regulator"/>
</dbReference>
<dbReference type="RefSeq" id="WP_390363428.1">
    <property type="nucleotide sequence ID" value="NZ_JBHTKJ010000046.1"/>
</dbReference>
<feature type="domain" description="HTH tetR-type" evidence="4">
    <location>
        <begin position="9"/>
        <end position="69"/>
    </location>
</feature>